<proteinExistence type="predicted"/>
<dbReference type="Proteomes" id="UP000095287">
    <property type="component" value="Unplaced"/>
</dbReference>
<dbReference type="AlphaFoldDB" id="A0A1I7YJZ5"/>
<sequence>MKKLFDKCAVANKAVNVSLLFKDFTKIFNSAGLIDYAKYYSERKVFEKGRVVGFRNKGKDKLELQICCSGGWVWWTWSKARQSS</sequence>
<protein>
    <submittedName>
        <fullName evidence="2">Transposase</fullName>
    </submittedName>
</protein>
<dbReference type="WBParaSite" id="L893_g17137.t1">
    <property type="protein sequence ID" value="L893_g17137.t1"/>
    <property type="gene ID" value="L893_g17137"/>
</dbReference>
<accession>A0A1I7YJZ5</accession>
<reference evidence="2" key="1">
    <citation type="submission" date="2016-11" db="UniProtKB">
        <authorList>
            <consortium name="WormBaseParasite"/>
        </authorList>
    </citation>
    <scope>IDENTIFICATION</scope>
</reference>
<evidence type="ECO:0000313" key="1">
    <source>
        <dbReference type="Proteomes" id="UP000095287"/>
    </source>
</evidence>
<evidence type="ECO:0000313" key="2">
    <source>
        <dbReference type="WBParaSite" id="L893_g17137.t1"/>
    </source>
</evidence>
<keyword evidence="1" id="KW-1185">Reference proteome</keyword>
<organism evidence="1 2">
    <name type="scientific">Steinernema glaseri</name>
    <dbReference type="NCBI Taxonomy" id="37863"/>
    <lineage>
        <taxon>Eukaryota</taxon>
        <taxon>Metazoa</taxon>
        <taxon>Ecdysozoa</taxon>
        <taxon>Nematoda</taxon>
        <taxon>Chromadorea</taxon>
        <taxon>Rhabditida</taxon>
        <taxon>Tylenchina</taxon>
        <taxon>Panagrolaimomorpha</taxon>
        <taxon>Strongyloidoidea</taxon>
        <taxon>Steinernematidae</taxon>
        <taxon>Steinernema</taxon>
    </lineage>
</organism>
<name>A0A1I7YJZ5_9BILA</name>